<dbReference type="PANTHER" id="PTHR21039">
    <property type="entry name" value="HISTIDINOL PHOSPHATASE-RELATED"/>
    <property type="match status" value="1"/>
</dbReference>
<evidence type="ECO:0000256" key="4">
    <source>
        <dbReference type="ARBA" id="ARBA00022605"/>
    </source>
</evidence>
<dbReference type="EMBL" id="JAGGJV010000001">
    <property type="protein sequence ID" value="MBP1856880.1"/>
    <property type="molecule type" value="Genomic_DNA"/>
</dbReference>
<protein>
    <recommendedName>
        <fullName evidence="3 8">Histidinol-phosphatase</fullName>
        <shortName evidence="8">HolPase</shortName>
        <ecNumber evidence="3 8">3.1.3.15</ecNumber>
    </recommendedName>
</protein>
<comment type="catalytic activity">
    <reaction evidence="7 8">
        <text>L-histidinol phosphate + H2O = L-histidinol + phosphate</text>
        <dbReference type="Rhea" id="RHEA:14465"/>
        <dbReference type="ChEBI" id="CHEBI:15377"/>
        <dbReference type="ChEBI" id="CHEBI:43474"/>
        <dbReference type="ChEBI" id="CHEBI:57699"/>
        <dbReference type="ChEBI" id="CHEBI:57980"/>
        <dbReference type="EC" id="3.1.3.15"/>
    </reaction>
</comment>
<proteinExistence type="inferred from homology"/>
<gene>
    <name evidence="10" type="ORF">J2Z75_000360</name>
</gene>
<dbReference type="Pfam" id="PF02811">
    <property type="entry name" value="PHP"/>
    <property type="match status" value="1"/>
</dbReference>
<comment type="pathway">
    <text evidence="1 8">Amino-acid biosynthesis; L-histidine biosynthesis; L-histidine from 5-phospho-alpha-D-ribose 1-diphosphate: step 8/9.</text>
</comment>
<keyword evidence="5 8" id="KW-0378">Hydrolase</keyword>
<evidence type="ECO:0000259" key="9">
    <source>
        <dbReference type="Pfam" id="PF02811"/>
    </source>
</evidence>
<dbReference type="Proteomes" id="UP000823786">
    <property type="component" value="Unassembled WGS sequence"/>
</dbReference>
<evidence type="ECO:0000256" key="3">
    <source>
        <dbReference type="ARBA" id="ARBA00013085"/>
    </source>
</evidence>
<keyword evidence="4 8" id="KW-0028">Amino-acid biosynthesis</keyword>
<dbReference type="EC" id="3.1.3.15" evidence="3 8"/>
<dbReference type="RefSeq" id="WP_209846857.1">
    <property type="nucleotide sequence ID" value="NZ_JAGGJV010000001.1"/>
</dbReference>
<reference evidence="10 11" key="1">
    <citation type="submission" date="2021-03" db="EMBL/GenBank/DDBJ databases">
        <title>Genomic Encyclopedia of Type Strains, Phase IV (KMG-IV): sequencing the most valuable type-strain genomes for metagenomic binning, comparative biology and taxonomic classification.</title>
        <authorList>
            <person name="Goeker M."/>
        </authorList>
    </citation>
    <scope>NUCLEOTIDE SEQUENCE [LARGE SCALE GENOMIC DNA]</scope>
    <source>
        <strain evidence="10 11">DSM 26427</strain>
    </source>
</reference>
<evidence type="ECO:0000256" key="6">
    <source>
        <dbReference type="ARBA" id="ARBA00023102"/>
    </source>
</evidence>
<organism evidence="10 11">
    <name type="scientific">Rhizobium herbae</name>
    <dbReference type="NCBI Taxonomy" id="508661"/>
    <lineage>
        <taxon>Bacteria</taxon>
        <taxon>Pseudomonadati</taxon>
        <taxon>Pseudomonadota</taxon>
        <taxon>Alphaproteobacteria</taxon>
        <taxon>Hyphomicrobiales</taxon>
        <taxon>Rhizobiaceae</taxon>
        <taxon>Rhizobium/Agrobacterium group</taxon>
        <taxon>Rhizobium</taxon>
    </lineage>
</organism>
<evidence type="ECO:0000256" key="2">
    <source>
        <dbReference type="ARBA" id="ARBA00009152"/>
    </source>
</evidence>
<evidence type="ECO:0000313" key="10">
    <source>
        <dbReference type="EMBL" id="MBP1856880.1"/>
    </source>
</evidence>
<dbReference type="SUPFAM" id="SSF89550">
    <property type="entry name" value="PHP domain-like"/>
    <property type="match status" value="1"/>
</dbReference>
<evidence type="ECO:0000256" key="5">
    <source>
        <dbReference type="ARBA" id="ARBA00022801"/>
    </source>
</evidence>
<dbReference type="InterPro" id="IPR010140">
    <property type="entry name" value="Histidinol_P_phosphatase_HisJ"/>
</dbReference>
<feature type="domain" description="PHP" evidence="9">
    <location>
        <begin position="10"/>
        <end position="211"/>
    </location>
</feature>
<accession>A0ABS4EG07</accession>
<dbReference type="CDD" id="cd12110">
    <property type="entry name" value="PHP_HisPPase_Hisj_like"/>
    <property type="match status" value="1"/>
</dbReference>
<evidence type="ECO:0000313" key="11">
    <source>
        <dbReference type="Proteomes" id="UP000823786"/>
    </source>
</evidence>
<dbReference type="PANTHER" id="PTHR21039:SF0">
    <property type="entry name" value="HISTIDINOL-PHOSPHATASE"/>
    <property type="match status" value="1"/>
</dbReference>
<dbReference type="InterPro" id="IPR004013">
    <property type="entry name" value="PHP_dom"/>
</dbReference>
<dbReference type="Gene3D" id="3.20.20.140">
    <property type="entry name" value="Metal-dependent hydrolases"/>
    <property type="match status" value="1"/>
</dbReference>
<keyword evidence="11" id="KW-1185">Reference proteome</keyword>
<evidence type="ECO:0000256" key="7">
    <source>
        <dbReference type="ARBA" id="ARBA00049158"/>
    </source>
</evidence>
<comment type="caution">
    <text evidence="10">The sequence shown here is derived from an EMBL/GenBank/DDBJ whole genome shotgun (WGS) entry which is preliminary data.</text>
</comment>
<evidence type="ECO:0000256" key="8">
    <source>
        <dbReference type="RuleBase" id="RU366003"/>
    </source>
</evidence>
<dbReference type="NCBIfam" id="TIGR01856">
    <property type="entry name" value="hisJ_fam"/>
    <property type="match status" value="1"/>
</dbReference>
<dbReference type="GO" id="GO:0004401">
    <property type="term" value="F:histidinol-phosphatase activity"/>
    <property type="evidence" value="ECO:0007669"/>
    <property type="project" value="UniProtKB-EC"/>
</dbReference>
<keyword evidence="6 8" id="KW-0368">Histidine biosynthesis</keyword>
<evidence type="ECO:0000256" key="1">
    <source>
        <dbReference type="ARBA" id="ARBA00004970"/>
    </source>
</evidence>
<sequence length="289" mass="32072">MTWFSFHGGHSGEFCAHAKGTLDEVVQRAIARGFTHYGLTEHVPRFRPEDLYPGEEDLGTDGLMRAFLAYANTAFALREQYEDRIELLIGFETETLPPGTWLKTMQTLRLSQPFDYIVGSSHDIDGRWVDYNPESTEALKSDLGGDEALHLAWFARLTDMVEELRPEVVGHIDLVRKFEPANFAFGKPALHAAERLLEAVKATGGILDVNSAPVRNGYGHAYPLPILLEMACRMGVGVTLGDDSHGPDTVGVGLEASLQAIIAAGYRTIRRLSRARGWENIPIDRVQPR</sequence>
<name>A0ABS4EG07_9HYPH</name>
<dbReference type="InterPro" id="IPR016195">
    <property type="entry name" value="Pol/histidinol_Pase-like"/>
</dbReference>
<comment type="similarity">
    <text evidence="2 8">Belongs to the PHP hydrolase family. HisK subfamily.</text>
</comment>